<evidence type="ECO:0000259" key="4">
    <source>
        <dbReference type="PROSITE" id="PS50043"/>
    </source>
</evidence>
<dbReference type="CDD" id="cd06170">
    <property type="entry name" value="LuxR_C_like"/>
    <property type="match status" value="1"/>
</dbReference>
<protein>
    <submittedName>
        <fullName evidence="5">Response regulator transcription factor</fullName>
    </submittedName>
</protein>
<dbReference type="Gene3D" id="1.10.10.10">
    <property type="entry name" value="Winged helix-like DNA-binding domain superfamily/Winged helix DNA-binding domain"/>
    <property type="match status" value="1"/>
</dbReference>
<gene>
    <name evidence="5" type="ORF">GX656_03705</name>
</gene>
<feature type="domain" description="HTH luxR-type" evidence="4">
    <location>
        <begin position="50"/>
        <end position="115"/>
    </location>
</feature>
<name>A0A847D230_9BACT</name>
<keyword evidence="1" id="KW-0805">Transcription regulation</keyword>
<feature type="non-terminal residue" evidence="5">
    <location>
        <position position="1"/>
    </location>
</feature>
<dbReference type="PROSITE" id="PS50043">
    <property type="entry name" value="HTH_LUXR_2"/>
    <property type="match status" value="1"/>
</dbReference>
<dbReference type="PANTHER" id="PTHR44688">
    <property type="entry name" value="DNA-BINDING TRANSCRIPTIONAL ACTIVATOR DEVR_DOSR"/>
    <property type="match status" value="1"/>
</dbReference>
<evidence type="ECO:0000313" key="6">
    <source>
        <dbReference type="Proteomes" id="UP000545876"/>
    </source>
</evidence>
<dbReference type="SMART" id="SM00421">
    <property type="entry name" value="HTH_LUXR"/>
    <property type="match status" value="1"/>
</dbReference>
<evidence type="ECO:0000256" key="3">
    <source>
        <dbReference type="ARBA" id="ARBA00023163"/>
    </source>
</evidence>
<dbReference type="AlphaFoldDB" id="A0A847D230"/>
<evidence type="ECO:0000313" key="5">
    <source>
        <dbReference type="EMBL" id="NLD25711.1"/>
    </source>
</evidence>
<dbReference type="PROSITE" id="PS00622">
    <property type="entry name" value="HTH_LUXR_1"/>
    <property type="match status" value="1"/>
</dbReference>
<dbReference type="Proteomes" id="UP000545876">
    <property type="component" value="Unassembled WGS sequence"/>
</dbReference>
<dbReference type="PANTHER" id="PTHR44688:SF16">
    <property type="entry name" value="DNA-BINDING TRANSCRIPTIONAL ACTIVATOR DEVR_DOSR"/>
    <property type="match status" value="1"/>
</dbReference>
<dbReference type="InterPro" id="IPR000792">
    <property type="entry name" value="Tscrpt_reg_LuxR_C"/>
</dbReference>
<dbReference type="GO" id="GO:0006355">
    <property type="term" value="P:regulation of DNA-templated transcription"/>
    <property type="evidence" value="ECO:0007669"/>
    <property type="project" value="InterPro"/>
</dbReference>
<keyword evidence="3" id="KW-0804">Transcription</keyword>
<dbReference type="Pfam" id="PF00196">
    <property type="entry name" value="GerE"/>
    <property type="match status" value="1"/>
</dbReference>
<evidence type="ECO:0000256" key="1">
    <source>
        <dbReference type="ARBA" id="ARBA00023015"/>
    </source>
</evidence>
<sequence length="118" mass="13497">IHYLAALKQKKFRDNLPSKSFVTDLLFRLTNRKIDLKEDEKEFEPGPEDDVLIVELLTARENEILQLVGKGCSNQEIALELHISVNTVKRHLNNAFMKLGASTRTQAIRVAHQQGFIK</sequence>
<evidence type="ECO:0000256" key="2">
    <source>
        <dbReference type="ARBA" id="ARBA00023125"/>
    </source>
</evidence>
<organism evidence="5 6">
    <name type="scientific">Candidatus Dojkabacteria bacterium</name>
    <dbReference type="NCBI Taxonomy" id="2099670"/>
    <lineage>
        <taxon>Bacteria</taxon>
        <taxon>Candidatus Dojkabacteria</taxon>
    </lineage>
</organism>
<accession>A0A847D230</accession>
<reference evidence="5 6" key="1">
    <citation type="journal article" date="2020" name="Biotechnol. Biofuels">
        <title>New insights from the biogas microbiome by comprehensive genome-resolved metagenomics of nearly 1600 species originating from multiple anaerobic digesters.</title>
        <authorList>
            <person name="Campanaro S."/>
            <person name="Treu L."/>
            <person name="Rodriguez-R L.M."/>
            <person name="Kovalovszki A."/>
            <person name="Ziels R.M."/>
            <person name="Maus I."/>
            <person name="Zhu X."/>
            <person name="Kougias P.G."/>
            <person name="Basile A."/>
            <person name="Luo G."/>
            <person name="Schluter A."/>
            <person name="Konstantinidis K.T."/>
            <person name="Angelidaki I."/>
        </authorList>
    </citation>
    <scope>NUCLEOTIDE SEQUENCE [LARGE SCALE GENOMIC DNA]</scope>
    <source>
        <strain evidence="5">AS06rmzACSIP_65</strain>
    </source>
</reference>
<dbReference type="GO" id="GO:0003677">
    <property type="term" value="F:DNA binding"/>
    <property type="evidence" value="ECO:0007669"/>
    <property type="project" value="UniProtKB-KW"/>
</dbReference>
<comment type="caution">
    <text evidence="5">The sequence shown here is derived from an EMBL/GenBank/DDBJ whole genome shotgun (WGS) entry which is preliminary data.</text>
</comment>
<dbReference type="PRINTS" id="PR00038">
    <property type="entry name" value="HTHLUXR"/>
</dbReference>
<dbReference type="InterPro" id="IPR016032">
    <property type="entry name" value="Sig_transdc_resp-reg_C-effctor"/>
</dbReference>
<dbReference type="InterPro" id="IPR036388">
    <property type="entry name" value="WH-like_DNA-bd_sf"/>
</dbReference>
<proteinExistence type="predicted"/>
<keyword evidence="2" id="KW-0238">DNA-binding</keyword>
<dbReference type="EMBL" id="JAAZBX010000022">
    <property type="protein sequence ID" value="NLD25711.1"/>
    <property type="molecule type" value="Genomic_DNA"/>
</dbReference>
<dbReference type="SUPFAM" id="SSF46894">
    <property type="entry name" value="C-terminal effector domain of the bipartite response regulators"/>
    <property type="match status" value="1"/>
</dbReference>